<evidence type="ECO:0000313" key="3">
    <source>
        <dbReference type="EMBL" id="KAJ9616038.1"/>
    </source>
</evidence>
<name>A0AA38XM51_9EURO</name>
<keyword evidence="2" id="KW-0732">Signal</keyword>
<dbReference type="AlphaFoldDB" id="A0AA38XM51"/>
<gene>
    <name evidence="3" type="ORF">H2204_014145</name>
</gene>
<comment type="caution">
    <text evidence="3">The sequence shown here is derived from an EMBL/GenBank/DDBJ whole genome shotgun (WGS) entry which is preliminary data.</text>
</comment>
<protein>
    <submittedName>
        <fullName evidence="3">Uncharacterized protein</fullName>
    </submittedName>
</protein>
<sequence length="858" mass="90888">MAQRILRFQSSLLATALLAPLMAAADGLPSSPQAAPAAAAVTDGAAPWTERVQIQSGPDTGSQRVHAPDVALRIVTPDDSEALTPKGLALLFSGNEPDYFRRNTLPGSIVESQASPAITLMPSVAKALVGGYFRHAPDAVPNQASTLRFSADRWALVHQGNTRKDPLYRLNHSSTIQQRRADGTLAEIISCNDSDNRATLDAWQANDYARLKAAAQIITMKCLEKLVKRIPAMYPRPLAAEDVSAYADGAAPPARVRVYAALGRTTTLYTDAACREDYRDRIDVKYNNAGDKGVLGIPVTETLRSKENERFSTLSYQEYEVPGGKPLIFEARFDASSRLYCDGKLSGQFVARPGQDYEVEFEVADKICRLHIRQVHADGSMTPQQARATPTICEGTRAPVRIEPRPDMQVLLFSPGQLQIQDANQSSAPKQLSDDAGSSEALQQVLQQASGNPGTRLCVVVPATDYSSVLHDAVRQRVLDAPQVLPSLWEEAASVNQRRNATADAPVDIAAAVTRCKAFPIKEFVAQSTTVALRPTCLTAAITASLLLAPSAHAFDEAPAPTPVAAAVAATEATPDPAANAAPAPEASDAASTAAVSVDDAAATVAVAAPAAENVAAAPAPATDLSSLQRVKVTSGLGLGPNGNRVGDHVLRLVMRADTAAVTAAKVGLSALAFLSGVGDIGTSNSFSKNNVRGDDIQSVPSPAFGALPGMIREQLALYFAAHPGAIPSDERTVEASAGQWSLVYQKLSDAETPYELRHDVTIGFPVVRKLFRSASGGQGVHCQDEARVAPLQEWQADDYAKAKAASREFAEACMVRFVAELPRLFPDHGVLPETAAEPELPTDTPAVTEEAAAVTQA</sequence>
<feature type="compositionally biased region" description="Low complexity" evidence="1">
    <location>
        <begin position="842"/>
        <end position="858"/>
    </location>
</feature>
<feature type="region of interest" description="Disordered" evidence="1">
    <location>
        <begin position="834"/>
        <end position="858"/>
    </location>
</feature>
<dbReference type="EMBL" id="JAPDRN010000174">
    <property type="protein sequence ID" value="KAJ9616038.1"/>
    <property type="molecule type" value="Genomic_DNA"/>
</dbReference>
<organism evidence="3">
    <name type="scientific">Knufia peltigerae</name>
    <dbReference type="NCBI Taxonomy" id="1002370"/>
    <lineage>
        <taxon>Eukaryota</taxon>
        <taxon>Fungi</taxon>
        <taxon>Dikarya</taxon>
        <taxon>Ascomycota</taxon>
        <taxon>Pezizomycotina</taxon>
        <taxon>Eurotiomycetes</taxon>
        <taxon>Chaetothyriomycetidae</taxon>
        <taxon>Chaetothyriales</taxon>
        <taxon>Trichomeriaceae</taxon>
        <taxon>Knufia</taxon>
    </lineage>
</organism>
<accession>A0AA38XM51</accession>
<feature type="signal peptide" evidence="2">
    <location>
        <begin position="1"/>
        <end position="27"/>
    </location>
</feature>
<evidence type="ECO:0000256" key="1">
    <source>
        <dbReference type="SAM" id="MobiDB-lite"/>
    </source>
</evidence>
<feature type="chain" id="PRO_5041241550" evidence="2">
    <location>
        <begin position="28"/>
        <end position="858"/>
    </location>
</feature>
<reference evidence="3" key="1">
    <citation type="submission" date="2022-10" db="EMBL/GenBank/DDBJ databases">
        <title>Culturing micro-colonial fungi from biological soil crusts in the Mojave desert and describing Neophaeococcomyces mojavensis, and introducing the new genera and species Taxawa tesnikishii.</title>
        <authorList>
            <person name="Kurbessoian T."/>
            <person name="Stajich J.E."/>
        </authorList>
    </citation>
    <scope>NUCLEOTIDE SEQUENCE</scope>
    <source>
        <strain evidence="3">TK_35</strain>
    </source>
</reference>
<evidence type="ECO:0000256" key="2">
    <source>
        <dbReference type="SAM" id="SignalP"/>
    </source>
</evidence>
<proteinExistence type="predicted"/>